<dbReference type="SUPFAM" id="SSF49758">
    <property type="entry name" value="Calpain large subunit, middle domain (domain III)"/>
    <property type="match status" value="1"/>
</dbReference>
<dbReference type="Gene3D" id="3.90.70.10">
    <property type="entry name" value="Cysteine proteinases"/>
    <property type="match status" value="1"/>
</dbReference>
<evidence type="ECO:0000256" key="2">
    <source>
        <dbReference type="ARBA" id="ARBA00022670"/>
    </source>
</evidence>
<proteinExistence type="inferred from homology"/>
<dbReference type="SUPFAM" id="SSF47473">
    <property type="entry name" value="EF-hand"/>
    <property type="match status" value="1"/>
</dbReference>
<evidence type="ECO:0000256" key="6">
    <source>
        <dbReference type="PROSITE-ProRule" id="PRU00239"/>
    </source>
</evidence>
<evidence type="ECO:0000313" key="9">
    <source>
        <dbReference type="Proteomes" id="UP001497623"/>
    </source>
</evidence>
<dbReference type="Proteomes" id="UP001497623">
    <property type="component" value="Unassembled WGS sequence"/>
</dbReference>
<dbReference type="InterPro" id="IPR038765">
    <property type="entry name" value="Papain-like_cys_pep_sf"/>
</dbReference>
<dbReference type="PANTHER" id="PTHR10183:SF433">
    <property type="entry name" value="CALPAIN-A-RELATED"/>
    <property type="match status" value="1"/>
</dbReference>
<dbReference type="InterPro" id="IPR033883">
    <property type="entry name" value="C2_III"/>
</dbReference>
<dbReference type="InterPro" id="IPR011992">
    <property type="entry name" value="EF-hand-dom_pair"/>
</dbReference>
<reference evidence="8 9" key="1">
    <citation type="submission" date="2024-05" db="EMBL/GenBank/DDBJ databases">
        <authorList>
            <person name="Wallberg A."/>
        </authorList>
    </citation>
    <scope>NUCLEOTIDE SEQUENCE [LARGE SCALE GENOMIC DNA]</scope>
</reference>
<dbReference type="InterPro" id="IPR036213">
    <property type="entry name" value="Calpain_III_sf"/>
</dbReference>
<keyword evidence="9" id="KW-1185">Reference proteome</keyword>
<feature type="active site" evidence="5">
    <location>
        <position position="270"/>
    </location>
</feature>
<dbReference type="InterPro" id="IPR022683">
    <property type="entry name" value="Calpain_III"/>
</dbReference>
<evidence type="ECO:0000256" key="3">
    <source>
        <dbReference type="ARBA" id="ARBA00022801"/>
    </source>
</evidence>
<dbReference type="FunFam" id="2.60.120.380:FF:000002">
    <property type="entry name" value="calpain-3 isoform X1"/>
    <property type="match status" value="1"/>
</dbReference>
<dbReference type="SMART" id="SM00230">
    <property type="entry name" value="CysPc"/>
    <property type="match status" value="1"/>
</dbReference>
<dbReference type="Pfam" id="PF01067">
    <property type="entry name" value="Calpain_III"/>
    <property type="match status" value="1"/>
</dbReference>
<name>A0AAV2Q6S0_MEGNR</name>
<dbReference type="PANTHER" id="PTHR10183">
    <property type="entry name" value="CALPAIN"/>
    <property type="match status" value="1"/>
</dbReference>
<evidence type="ECO:0000256" key="1">
    <source>
        <dbReference type="ARBA" id="ARBA00007623"/>
    </source>
</evidence>
<protein>
    <recommendedName>
        <fullName evidence="7">Calpain catalytic domain-containing protein</fullName>
    </recommendedName>
</protein>
<dbReference type="PRINTS" id="PR00704">
    <property type="entry name" value="CALPAIN"/>
</dbReference>
<dbReference type="InterPro" id="IPR001300">
    <property type="entry name" value="Peptidase_C2_calpain_cat"/>
</dbReference>
<dbReference type="GO" id="GO:0005737">
    <property type="term" value="C:cytoplasm"/>
    <property type="evidence" value="ECO:0007669"/>
    <property type="project" value="TreeGrafter"/>
</dbReference>
<keyword evidence="3" id="KW-0378">Hydrolase</keyword>
<dbReference type="FunFam" id="3.90.70.10:FF:000114">
    <property type="entry name" value="Calpain a"/>
    <property type="match status" value="1"/>
</dbReference>
<evidence type="ECO:0000256" key="4">
    <source>
        <dbReference type="ARBA" id="ARBA00022807"/>
    </source>
</evidence>
<organism evidence="8 9">
    <name type="scientific">Meganyctiphanes norvegica</name>
    <name type="common">Northern krill</name>
    <name type="synonym">Thysanopoda norvegica</name>
    <dbReference type="NCBI Taxonomy" id="48144"/>
    <lineage>
        <taxon>Eukaryota</taxon>
        <taxon>Metazoa</taxon>
        <taxon>Ecdysozoa</taxon>
        <taxon>Arthropoda</taxon>
        <taxon>Crustacea</taxon>
        <taxon>Multicrustacea</taxon>
        <taxon>Malacostraca</taxon>
        <taxon>Eumalacostraca</taxon>
        <taxon>Eucarida</taxon>
        <taxon>Euphausiacea</taxon>
        <taxon>Euphausiidae</taxon>
        <taxon>Meganyctiphanes</taxon>
    </lineage>
</organism>
<comment type="caution">
    <text evidence="6">Lacks conserved residue(s) required for the propagation of feature annotation.</text>
</comment>
<keyword evidence="2" id="KW-0645">Protease</keyword>
<feature type="active site" evidence="5">
    <location>
        <position position="294"/>
    </location>
</feature>
<dbReference type="CDD" id="cd00214">
    <property type="entry name" value="Calpain_III"/>
    <property type="match status" value="1"/>
</dbReference>
<dbReference type="Gene3D" id="1.10.238.10">
    <property type="entry name" value="EF-hand"/>
    <property type="match status" value="1"/>
</dbReference>
<dbReference type="Gene3D" id="2.60.120.380">
    <property type="match status" value="1"/>
</dbReference>
<dbReference type="InterPro" id="IPR022682">
    <property type="entry name" value="Calpain_domain_III"/>
</dbReference>
<dbReference type="GO" id="GO:0006508">
    <property type="term" value="P:proteolysis"/>
    <property type="evidence" value="ECO:0007669"/>
    <property type="project" value="UniProtKB-KW"/>
</dbReference>
<feature type="domain" description="Calpain catalytic" evidence="7">
    <location>
        <begin position="259"/>
        <end position="353"/>
    </location>
</feature>
<accession>A0AAV2Q6S0</accession>
<dbReference type="EMBL" id="CAXKWB010003434">
    <property type="protein sequence ID" value="CAL4069245.1"/>
    <property type="molecule type" value="Genomic_DNA"/>
</dbReference>
<dbReference type="GO" id="GO:0004198">
    <property type="term" value="F:calcium-dependent cysteine-type endopeptidase activity"/>
    <property type="evidence" value="ECO:0007669"/>
    <property type="project" value="InterPro"/>
</dbReference>
<evidence type="ECO:0000259" key="7">
    <source>
        <dbReference type="PROSITE" id="PS50203"/>
    </source>
</evidence>
<sequence>MSTGLAITWGYDDIVVEALHHLLYRRDGRPPLLLDRGRLPPCHEHTLPTSPRMTPRCVCAYKNKLLENSEDADKHNYTSHRQKPGSSLRRCKAIQIKTPQLLFNQHPSSFAQKNQKSDSSWLLQKLRNILMLNFMNYGKIPEDVPYKNQVYVEKTSTTVTYRYVRLTAVAIRTNLSNLVRSLVFILSECVSMYWNRLVHRHLAGLGGSKCTTNHEHRPVVRDIKLTKQASKRHLAFPVRQRSTIFGRLLNIDADSKVREARCPDGLIRGHTYSVTSVRNVKLASGKQKLVRLRNPWGRTEWTGDWCDGSSKWNDVDQDEKKGISLNTKADGEFWMSFNDFCVRFDEVEMTHMCPDSAVDTDSPYKWELSVFMGAWVKGSSAGGCKTKKETFWCNPQYRITLSEEDDEHEGKEGNCNCTLIVALMQKNRRSLKAQGLGLNYIGFAIYHIPDPDSAPRPLDQNFLKTLKLVGHSDSFINMRASSKRFNLSPGTYCIIPSTYHVGAEGEFILRVFTEKRNVMEENDTDICVDEVDSKAAASIEVDPQVTAFFGKIAGEDKQIDWKELQDFLTFALKKDFTFEGLDKKVVRSLIKTIGEDKSRKLNLSEFLQMWAIIKTWKNAFLLHDGGSGQLRGFELREVLNSAGYRVNNKVTDAFMQNYADAEGNIAFIDYFTCCVKLKAMAGLSDPNECKTFLNRLNKEE</sequence>
<dbReference type="AlphaFoldDB" id="A0AAV2Q6S0"/>
<evidence type="ECO:0000256" key="5">
    <source>
        <dbReference type="PIRSR" id="PIRSR622684-1"/>
    </source>
</evidence>
<evidence type="ECO:0000313" key="8">
    <source>
        <dbReference type="EMBL" id="CAL4069245.1"/>
    </source>
</evidence>
<dbReference type="InterPro" id="IPR022684">
    <property type="entry name" value="Calpain_cysteine_protease"/>
</dbReference>
<comment type="similarity">
    <text evidence="1">Belongs to the peptidase C2 family.</text>
</comment>
<comment type="caution">
    <text evidence="8">The sequence shown here is derived from an EMBL/GenBank/DDBJ whole genome shotgun (WGS) entry which is preliminary data.</text>
</comment>
<dbReference type="PROSITE" id="PS50203">
    <property type="entry name" value="CALPAIN_CAT"/>
    <property type="match status" value="1"/>
</dbReference>
<keyword evidence="4" id="KW-0788">Thiol protease</keyword>
<dbReference type="SUPFAM" id="SSF54001">
    <property type="entry name" value="Cysteine proteinases"/>
    <property type="match status" value="1"/>
</dbReference>
<gene>
    <name evidence="8" type="ORF">MNOR_LOCUS7699</name>
</gene>
<dbReference type="SMART" id="SM00720">
    <property type="entry name" value="calpain_III"/>
    <property type="match status" value="1"/>
</dbReference>
<dbReference type="Pfam" id="PF00648">
    <property type="entry name" value="Peptidase_C2"/>
    <property type="match status" value="1"/>
</dbReference>